<accession>A0AC60R0K3</accession>
<comment type="caution">
    <text evidence="1">The sequence shown here is derived from an EMBL/GenBank/DDBJ whole genome shotgun (WGS) entry which is preliminary data.</text>
</comment>
<proteinExistence type="predicted"/>
<evidence type="ECO:0000313" key="2">
    <source>
        <dbReference type="Proteomes" id="UP000805193"/>
    </source>
</evidence>
<keyword evidence="2" id="KW-1185">Reference proteome</keyword>
<dbReference type="EMBL" id="JABSTQ010000827">
    <property type="protein sequence ID" value="KAG0445172.1"/>
    <property type="molecule type" value="Genomic_DNA"/>
</dbReference>
<reference evidence="1 2" key="1">
    <citation type="journal article" date="2020" name="Cell">
        <title>Large-Scale Comparative Analyses of Tick Genomes Elucidate Their Genetic Diversity and Vector Capacities.</title>
        <authorList>
            <consortium name="Tick Genome and Microbiome Consortium (TIGMIC)"/>
            <person name="Jia N."/>
            <person name="Wang J."/>
            <person name="Shi W."/>
            <person name="Du L."/>
            <person name="Sun Y."/>
            <person name="Zhan W."/>
            <person name="Jiang J.F."/>
            <person name="Wang Q."/>
            <person name="Zhang B."/>
            <person name="Ji P."/>
            <person name="Bell-Sakyi L."/>
            <person name="Cui X.M."/>
            <person name="Yuan T.T."/>
            <person name="Jiang B.G."/>
            <person name="Yang W.F."/>
            <person name="Lam T.T."/>
            <person name="Chang Q.C."/>
            <person name="Ding S.J."/>
            <person name="Wang X.J."/>
            <person name="Zhu J.G."/>
            <person name="Ruan X.D."/>
            <person name="Zhao L."/>
            <person name="Wei J.T."/>
            <person name="Ye R.Z."/>
            <person name="Que T.C."/>
            <person name="Du C.H."/>
            <person name="Zhou Y.H."/>
            <person name="Cheng J.X."/>
            <person name="Dai P.F."/>
            <person name="Guo W.B."/>
            <person name="Han X.H."/>
            <person name="Huang E.J."/>
            <person name="Li L.F."/>
            <person name="Wei W."/>
            <person name="Gao Y.C."/>
            <person name="Liu J.Z."/>
            <person name="Shao H.Z."/>
            <person name="Wang X."/>
            <person name="Wang C.C."/>
            <person name="Yang T.C."/>
            <person name="Huo Q.B."/>
            <person name="Li W."/>
            <person name="Chen H.Y."/>
            <person name="Chen S.E."/>
            <person name="Zhou L.G."/>
            <person name="Ni X.B."/>
            <person name="Tian J.H."/>
            <person name="Sheng Y."/>
            <person name="Liu T."/>
            <person name="Pan Y.S."/>
            <person name="Xia L.Y."/>
            <person name="Li J."/>
            <person name="Zhao F."/>
            <person name="Cao W.C."/>
        </authorList>
    </citation>
    <scope>NUCLEOTIDE SEQUENCE [LARGE SCALE GENOMIC DNA]</scope>
    <source>
        <strain evidence="1">Iper-2018</strain>
    </source>
</reference>
<protein>
    <submittedName>
        <fullName evidence="1">Uncharacterized protein</fullName>
    </submittedName>
</protein>
<organism evidence="1 2">
    <name type="scientific">Ixodes persulcatus</name>
    <name type="common">Taiga tick</name>
    <dbReference type="NCBI Taxonomy" id="34615"/>
    <lineage>
        <taxon>Eukaryota</taxon>
        <taxon>Metazoa</taxon>
        <taxon>Ecdysozoa</taxon>
        <taxon>Arthropoda</taxon>
        <taxon>Chelicerata</taxon>
        <taxon>Arachnida</taxon>
        <taxon>Acari</taxon>
        <taxon>Parasitiformes</taxon>
        <taxon>Ixodida</taxon>
        <taxon>Ixodoidea</taxon>
        <taxon>Ixodidae</taxon>
        <taxon>Ixodinae</taxon>
        <taxon>Ixodes</taxon>
    </lineage>
</organism>
<name>A0AC60R0K3_IXOPE</name>
<gene>
    <name evidence="1" type="ORF">HPB47_018940</name>
</gene>
<evidence type="ECO:0000313" key="1">
    <source>
        <dbReference type="EMBL" id="KAG0445172.1"/>
    </source>
</evidence>
<sequence length="141" mass="15551">MRPLGVHAYALRPSSRLWRDSARRQRLHGPSARAGDSPAVAKVRDGPPEGQPYFSNLGTRDELRANLKEVKITGLSQVRRSGDCSQPGYSSPGRLTVSCNVLLDRLSVNIVSDIRYMGGPRGLSAQWPRSPQLRAPRGYSR</sequence>
<dbReference type="Proteomes" id="UP000805193">
    <property type="component" value="Unassembled WGS sequence"/>
</dbReference>